<feature type="domain" description="Peptidase M3A/M3B catalytic" evidence="8">
    <location>
        <begin position="227"/>
        <end position="670"/>
    </location>
</feature>
<evidence type="ECO:0000256" key="1">
    <source>
        <dbReference type="ARBA" id="ARBA00006040"/>
    </source>
</evidence>
<name>A0ABT2X5H7_9RHOB</name>
<keyword evidence="2 7" id="KW-0645">Protease</keyword>
<comment type="cofactor">
    <cofactor evidence="7">
        <name>Zn(2+)</name>
        <dbReference type="ChEBI" id="CHEBI:29105"/>
    </cofactor>
    <text evidence="7">Binds 1 zinc ion.</text>
</comment>
<evidence type="ECO:0000256" key="6">
    <source>
        <dbReference type="ARBA" id="ARBA00023049"/>
    </source>
</evidence>
<dbReference type="Gene3D" id="3.40.390.10">
    <property type="entry name" value="Collagenase (Catalytic Domain)"/>
    <property type="match status" value="1"/>
</dbReference>
<sequence length="680" mass="74299">MTNPLLQPWTGAFALPPFAEIRDADFAPAFEAALAEARANVAAIAGSSQPASFANTVEALELAEEALDRVSAVFFNLAGAESTPEREALQRDLAPKLAAFASEVTMNAALFARIEALWAARDTLGLNAEQARVLELYRRMFVRAGAALDEAGRARMAAVKERLAVLSTAFTQNLLADERDWAMPLAEADLAGLPDFVVAAAKAAAEERGAGGHMLTLNRSLVVPFLQFSSRRDLRETAYAAWVARGESGGATDNRAIATEILALREERAKLLGYESFAAYKLEPEMAKTPEAVRDLLMRVWEPAKGKAEADAAVLTAMMHADGINGDLEAWDWRYYAEKRRLFEHELDEGELKPYFGLETMIEAAFDCAARLFGLAFRPLDVALYHPDARAWEVTRDGNHVAVFIGDYFARASKRSGAWCSSFRSQRKLGVAQRPVVVNVCNFAKPARGEPALLSWDDARTLFHEFGHALHAMLSDVTYGFISGTSVARDFVELPSQLFEHWLEVPEVLDRFARHARTGVPIPAALRDRLLAASTYDQGFATVEYVASALVDLSFHEGAAPADPMALQAEVLAGIGMPHAIRMRHATPHFAHVFAGDGYSSGYYSYMWSEVMDADAFEAFREAGDAFDPATAQRLEANILSAGGSREAEDLYAAFRGRMPGVEPLLKGRGLLAETVPERA</sequence>
<dbReference type="Gene3D" id="1.10.1370.10">
    <property type="entry name" value="Neurolysin, domain 3"/>
    <property type="match status" value="1"/>
</dbReference>
<reference evidence="9 10" key="1">
    <citation type="submission" date="2022-10" db="EMBL/GenBank/DDBJ databases">
        <title>Defluviimonas sp. nov., isolated from ocean surface sediments.</title>
        <authorList>
            <person name="He W."/>
            <person name="Wang L."/>
            <person name="Zhang D.-F."/>
        </authorList>
    </citation>
    <scope>NUCLEOTIDE SEQUENCE [LARGE SCALE GENOMIC DNA]</scope>
    <source>
        <strain evidence="9 10">WL0024</strain>
    </source>
</reference>
<evidence type="ECO:0000256" key="7">
    <source>
        <dbReference type="RuleBase" id="RU003435"/>
    </source>
</evidence>
<keyword evidence="4 7" id="KW-0378">Hydrolase</keyword>
<accession>A0ABT2X5H7</accession>
<dbReference type="Proteomes" id="UP001209535">
    <property type="component" value="Unassembled WGS sequence"/>
</dbReference>
<dbReference type="PANTHER" id="PTHR43660">
    <property type="entry name" value="DIPEPTIDYL CARBOXYPEPTIDASE"/>
    <property type="match status" value="1"/>
</dbReference>
<dbReference type="InterPro" id="IPR001567">
    <property type="entry name" value="Pept_M3A_M3B_dom"/>
</dbReference>
<evidence type="ECO:0000256" key="5">
    <source>
        <dbReference type="ARBA" id="ARBA00022833"/>
    </source>
</evidence>
<proteinExistence type="inferred from homology"/>
<evidence type="ECO:0000313" key="10">
    <source>
        <dbReference type="Proteomes" id="UP001209535"/>
    </source>
</evidence>
<dbReference type="EMBL" id="JAOVQO010000013">
    <property type="protein sequence ID" value="MCU9849198.1"/>
    <property type="molecule type" value="Genomic_DNA"/>
</dbReference>
<keyword evidence="5 7" id="KW-0862">Zinc</keyword>
<evidence type="ECO:0000259" key="8">
    <source>
        <dbReference type="Pfam" id="PF01432"/>
    </source>
</evidence>
<dbReference type="InterPro" id="IPR024079">
    <property type="entry name" value="MetalloPept_cat_dom_sf"/>
</dbReference>
<protein>
    <submittedName>
        <fullName evidence="9">M3 family metallopeptidase</fullName>
    </submittedName>
</protein>
<dbReference type="Pfam" id="PF01432">
    <property type="entry name" value="Peptidase_M3"/>
    <property type="match status" value="1"/>
</dbReference>
<dbReference type="CDD" id="cd06456">
    <property type="entry name" value="M3A_DCP"/>
    <property type="match status" value="1"/>
</dbReference>
<dbReference type="InterPro" id="IPR034005">
    <property type="entry name" value="M3A_DCP"/>
</dbReference>
<keyword evidence="6 7" id="KW-0482">Metalloprotease</keyword>
<gene>
    <name evidence="9" type="ORF">OEZ60_14415</name>
</gene>
<dbReference type="PANTHER" id="PTHR43660:SF1">
    <property type="entry name" value="DIPEPTIDYL CARBOXYPEPTIDASE"/>
    <property type="match status" value="1"/>
</dbReference>
<keyword evidence="3 7" id="KW-0479">Metal-binding</keyword>
<evidence type="ECO:0000256" key="3">
    <source>
        <dbReference type="ARBA" id="ARBA00022723"/>
    </source>
</evidence>
<comment type="similarity">
    <text evidence="1 7">Belongs to the peptidase M3 family.</text>
</comment>
<evidence type="ECO:0000256" key="4">
    <source>
        <dbReference type="ARBA" id="ARBA00022801"/>
    </source>
</evidence>
<organism evidence="9 10">
    <name type="scientific">Albidovulum salinarum</name>
    <dbReference type="NCBI Taxonomy" id="2984153"/>
    <lineage>
        <taxon>Bacteria</taxon>
        <taxon>Pseudomonadati</taxon>
        <taxon>Pseudomonadota</taxon>
        <taxon>Alphaproteobacteria</taxon>
        <taxon>Rhodobacterales</taxon>
        <taxon>Paracoccaceae</taxon>
        <taxon>Albidovulum</taxon>
    </lineage>
</organism>
<dbReference type="SUPFAM" id="SSF55486">
    <property type="entry name" value="Metalloproteases ('zincins'), catalytic domain"/>
    <property type="match status" value="1"/>
</dbReference>
<dbReference type="InterPro" id="IPR024077">
    <property type="entry name" value="Neurolysin/TOP_dom2"/>
</dbReference>
<comment type="caution">
    <text evidence="9">The sequence shown here is derived from an EMBL/GenBank/DDBJ whole genome shotgun (WGS) entry which is preliminary data.</text>
</comment>
<dbReference type="RefSeq" id="WP_263337596.1">
    <property type="nucleotide sequence ID" value="NZ_JAOVQO010000013.1"/>
</dbReference>
<dbReference type="InterPro" id="IPR045090">
    <property type="entry name" value="Pept_M3A_M3B"/>
</dbReference>
<dbReference type="Gene3D" id="1.10.1370.40">
    <property type="match status" value="1"/>
</dbReference>
<evidence type="ECO:0000256" key="2">
    <source>
        <dbReference type="ARBA" id="ARBA00022670"/>
    </source>
</evidence>
<evidence type="ECO:0000313" key="9">
    <source>
        <dbReference type="EMBL" id="MCU9849198.1"/>
    </source>
</evidence>
<keyword evidence="10" id="KW-1185">Reference proteome</keyword>